<feature type="compositionally biased region" description="Low complexity" evidence="4">
    <location>
        <begin position="20"/>
        <end position="33"/>
    </location>
</feature>
<gene>
    <name evidence="7" type="ORF">PoB_001260600</name>
</gene>
<feature type="compositionally biased region" description="Polar residues" evidence="4">
    <location>
        <begin position="1"/>
        <end position="10"/>
    </location>
</feature>
<evidence type="ECO:0000256" key="4">
    <source>
        <dbReference type="SAM" id="MobiDB-lite"/>
    </source>
</evidence>
<feature type="region of interest" description="Disordered" evidence="4">
    <location>
        <begin position="54"/>
        <end position="84"/>
    </location>
</feature>
<feature type="domain" description="Roquin 1/2-like ROQ" evidence="6">
    <location>
        <begin position="219"/>
        <end position="305"/>
    </location>
</feature>
<feature type="region of interest" description="Disordered" evidence="4">
    <location>
        <begin position="1"/>
        <end position="39"/>
    </location>
</feature>
<dbReference type="Proteomes" id="UP000735302">
    <property type="component" value="Unassembled WGS sequence"/>
</dbReference>
<dbReference type="Pfam" id="PF21206">
    <property type="entry name" value="Roquin_1_2-like_ROQ"/>
    <property type="match status" value="1"/>
</dbReference>
<dbReference type="Gene3D" id="1.20.120.1790">
    <property type="match status" value="1"/>
</dbReference>
<dbReference type="GO" id="GO:0006511">
    <property type="term" value="P:ubiquitin-dependent protein catabolic process"/>
    <property type="evidence" value="ECO:0007669"/>
    <property type="project" value="TreeGrafter"/>
</dbReference>
<dbReference type="EC" id="2.3.2.27" evidence="2"/>
<feature type="domain" description="Roquin II" evidence="5">
    <location>
        <begin position="308"/>
        <end position="363"/>
    </location>
</feature>
<dbReference type="FunFam" id="1.20.120.1790:FF:000001">
    <property type="entry name" value="roquin-1 isoform X1"/>
    <property type="match status" value="1"/>
</dbReference>
<dbReference type="EMBL" id="BLXT01001492">
    <property type="protein sequence ID" value="GFN86100.1"/>
    <property type="molecule type" value="Genomic_DNA"/>
</dbReference>
<dbReference type="PANTHER" id="PTHR13139:SF54">
    <property type="entry name" value="RING-TYPE E3 UBIQUITIN TRANSFERASE"/>
    <property type="match status" value="1"/>
</dbReference>
<comment type="caution">
    <text evidence="7">The sequence shown here is derived from an EMBL/GenBank/DDBJ whole genome shotgun (WGS) entry which is preliminary data.</text>
</comment>
<dbReference type="AlphaFoldDB" id="A0AAV3YS12"/>
<evidence type="ECO:0000256" key="1">
    <source>
        <dbReference type="ARBA" id="ARBA00000900"/>
    </source>
</evidence>
<evidence type="ECO:0000259" key="5">
    <source>
        <dbReference type="Pfam" id="PF18386"/>
    </source>
</evidence>
<accession>A0AAV3YS12</accession>
<dbReference type="InterPro" id="IPR052249">
    <property type="entry name" value="Roquin_domain"/>
</dbReference>
<organism evidence="7 8">
    <name type="scientific">Plakobranchus ocellatus</name>
    <dbReference type="NCBI Taxonomy" id="259542"/>
    <lineage>
        <taxon>Eukaryota</taxon>
        <taxon>Metazoa</taxon>
        <taxon>Spiralia</taxon>
        <taxon>Lophotrochozoa</taxon>
        <taxon>Mollusca</taxon>
        <taxon>Gastropoda</taxon>
        <taxon>Heterobranchia</taxon>
        <taxon>Euthyneura</taxon>
        <taxon>Panpulmonata</taxon>
        <taxon>Sacoglossa</taxon>
        <taxon>Placobranchoidea</taxon>
        <taxon>Plakobranchidae</taxon>
        <taxon>Plakobranchus</taxon>
    </lineage>
</organism>
<dbReference type="GO" id="GO:0035613">
    <property type="term" value="F:RNA stem-loop binding"/>
    <property type="evidence" value="ECO:0007669"/>
    <property type="project" value="TreeGrafter"/>
</dbReference>
<dbReference type="InterPro" id="IPR041523">
    <property type="entry name" value="ROQ_II"/>
</dbReference>
<protein>
    <recommendedName>
        <fullName evidence="2">RING-type E3 ubiquitin transferase</fullName>
        <ecNumber evidence="2">2.3.2.27</ecNumber>
    </recommendedName>
</protein>
<reference evidence="7 8" key="1">
    <citation type="journal article" date="2021" name="Elife">
        <title>Chloroplast acquisition without the gene transfer in kleptoplastic sea slugs, Plakobranchus ocellatus.</title>
        <authorList>
            <person name="Maeda T."/>
            <person name="Takahashi S."/>
            <person name="Yoshida T."/>
            <person name="Shimamura S."/>
            <person name="Takaki Y."/>
            <person name="Nagai Y."/>
            <person name="Toyoda A."/>
            <person name="Suzuki Y."/>
            <person name="Arimoto A."/>
            <person name="Ishii H."/>
            <person name="Satoh N."/>
            <person name="Nishiyama T."/>
            <person name="Hasebe M."/>
            <person name="Maruyama T."/>
            <person name="Minagawa J."/>
            <person name="Obokata J."/>
            <person name="Shigenobu S."/>
        </authorList>
    </citation>
    <scope>NUCLEOTIDE SEQUENCE [LARGE SCALE GENOMIC DNA]</scope>
</reference>
<keyword evidence="3" id="KW-0808">Transferase</keyword>
<dbReference type="Pfam" id="PF18386">
    <property type="entry name" value="ROQ_II"/>
    <property type="match status" value="1"/>
</dbReference>
<dbReference type="GO" id="GO:0010494">
    <property type="term" value="C:cytoplasmic stress granule"/>
    <property type="evidence" value="ECO:0007669"/>
    <property type="project" value="TreeGrafter"/>
</dbReference>
<evidence type="ECO:0000313" key="7">
    <source>
        <dbReference type="EMBL" id="GFN86100.1"/>
    </source>
</evidence>
<dbReference type="GO" id="GO:0061630">
    <property type="term" value="F:ubiquitin protein ligase activity"/>
    <property type="evidence" value="ECO:0007669"/>
    <property type="project" value="UniProtKB-EC"/>
</dbReference>
<dbReference type="GO" id="GO:0000288">
    <property type="term" value="P:nuclear-transcribed mRNA catabolic process, deadenylation-dependent decay"/>
    <property type="evidence" value="ECO:0007669"/>
    <property type="project" value="TreeGrafter"/>
</dbReference>
<dbReference type="InterPro" id="IPR048575">
    <property type="entry name" value="Roquin_1_2-like_ROQ"/>
</dbReference>
<evidence type="ECO:0000259" key="6">
    <source>
        <dbReference type="Pfam" id="PF21206"/>
    </source>
</evidence>
<dbReference type="GO" id="GO:0003725">
    <property type="term" value="F:double-stranded RNA binding"/>
    <property type="evidence" value="ECO:0007669"/>
    <property type="project" value="TreeGrafter"/>
</dbReference>
<evidence type="ECO:0000256" key="2">
    <source>
        <dbReference type="ARBA" id="ARBA00012483"/>
    </source>
</evidence>
<dbReference type="PANTHER" id="PTHR13139">
    <property type="entry name" value="RING FINGER AND CCCH-TYPE ZINC FINGER DOMAIN-CONTAINING PROTEIN"/>
    <property type="match status" value="1"/>
</dbReference>
<dbReference type="GO" id="GO:0003729">
    <property type="term" value="F:mRNA binding"/>
    <property type="evidence" value="ECO:0007669"/>
    <property type="project" value="TreeGrafter"/>
</dbReference>
<sequence length="408" mass="45571">MGEVSPNTAPQAHPAKSAVSGQTQQDTSQSGSDNKFYEQVQKCIEDMAIHLKPLVENSSDDDSTTDSKRDSSPSMRVCTSDTGNSDKCKEIALSDADVHQEHSTNTSKNTVLNKIANSMTKLSRNDHIKSAKNMKRGTKGNMYVEDRSIKSASSPSRELQQEKCVLSRPMQRKLLSLLQCDMLEEEGQSRSARIARSLGERVVSELLVLQQFPHQLSSNLWAAVRTRGCQFLGPAMQEEVLKLILLALEDGSPLSRKVLVLFVVQKLEVRYPQASKTAIGHVVQLLYRASCFKVQKRDGESSLMQLKEEFRLYEALRREHDSQIVQIALEAGLRISPEQWSSLLYGDVAHKPHMQSIIDKHQSPQSFSQNIAELMEILQQRNPPAGSLLRLKPHLEFLSNIDPSPGKG</sequence>
<name>A0AAV3YS12_9GAST</name>
<evidence type="ECO:0000313" key="8">
    <source>
        <dbReference type="Proteomes" id="UP000735302"/>
    </source>
</evidence>
<evidence type="ECO:0000256" key="3">
    <source>
        <dbReference type="ARBA" id="ARBA00022679"/>
    </source>
</evidence>
<proteinExistence type="predicted"/>
<comment type="catalytic activity">
    <reaction evidence="1">
        <text>S-ubiquitinyl-[E2 ubiquitin-conjugating enzyme]-L-cysteine + [acceptor protein]-L-lysine = [E2 ubiquitin-conjugating enzyme]-L-cysteine + N(6)-ubiquitinyl-[acceptor protein]-L-lysine.</text>
        <dbReference type="EC" id="2.3.2.27"/>
    </reaction>
</comment>
<dbReference type="GO" id="GO:0000209">
    <property type="term" value="P:protein polyubiquitination"/>
    <property type="evidence" value="ECO:0007669"/>
    <property type="project" value="TreeGrafter"/>
</dbReference>
<keyword evidence="8" id="KW-1185">Reference proteome</keyword>